<proteinExistence type="predicted"/>
<comment type="caution">
    <text evidence="1">The sequence shown here is derived from an EMBL/GenBank/DDBJ whole genome shotgun (WGS) entry which is preliminary data.</text>
</comment>
<reference evidence="1 2" key="1">
    <citation type="journal article" date="2024" name="Ann. Entomol. Soc. Am.">
        <title>Genomic analyses of the southern and eastern yellowjacket wasps (Hymenoptera: Vespidae) reveal evolutionary signatures of social life.</title>
        <authorList>
            <person name="Catto M.A."/>
            <person name="Caine P.B."/>
            <person name="Orr S.E."/>
            <person name="Hunt B.G."/>
            <person name="Goodisman M.A.D."/>
        </authorList>
    </citation>
    <scope>NUCLEOTIDE SEQUENCE [LARGE SCALE GENOMIC DNA]</scope>
    <source>
        <strain evidence="1">232</strain>
        <tissue evidence="1">Head and thorax</tissue>
    </source>
</reference>
<accession>A0ABD2ARD3</accession>
<dbReference type="Proteomes" id="UP001607303">
    <property type="component" value="Unassembled WGS sequence"/>
</dbReference>
<name>A0ABD2ARD3_VESMC</name>
<gene>
    <name evidence="1" type="ORF">V1477_021030</name>
</gene>
<dbReference type="Gene3D" id="3.90.180.10">
    <property type="entry name" value="Medium-chain alcohol dehydrogenases, catalytic domain"/>
    <property type="match status" value="1"/>
</dbReference>
<organism evidence="1 2">
    <name type="scientific">Vespula maculifrons</name>
    <name type="common">Eastern yellow jacket</name>
    <name type="synonym">Wasp</name>
    <dbReference type="NCBI Taxonomy" id="7453"/>
    <lineage>
        <taxon>Eukaryota</taxon>
        <taxon>Metazoa</taxon>
        <taxon>Ecdysozoa</taxon>
        <taxon>Arthropoda</taxon>
        <taxon>Hexapoda</taxon>
        <taxon>Insecta</taxon>
        <taxon>Pterygota</taxon>
        <taxon>Neoptera</taxon>
        <taxon>Endopterygota</taxon>
        <taxon>Hymenoptera</taxon>
        <taxon>Apocrita</taxon>
        <taxon>Aculeata</taxon>
        <taxon>Vespoidea</taxon>
        <taxon>Vespidae</taxon>
        <taxon>Vespinae</taxon>
        <taxon>Vespula</taxon>
    </lineage>
</organism>
<evidence type="ECO:0000313" key="2">
    <source>
        <dbReference type="Proteomes" id="UP001607303"/>
    </source>
</evidence>
<protein>
    <submittedName>
        <fullName evidence="1">Fatty acid synthase-like</fullName>
    </submittedName>
</protein>
<evidence type="ECO:0000313" key="1">
    <source>
        <dbReference type="EMBL" id="KAL2722210.1"/>
    </source>
</evidence>
<dbReference type="AlphaFoldDB" id="A0ABD2ARD3"/>
<sequence>MKSSELTINFCRLNIFSWTVSENWSLEDATTVPCIYLTYIVAIYMNRKMKNGDNVLIHICTGGVAFHKSSEIFTITILLSPSGHQENVHLLKKHISMIIISEILEILISNELMVKIIYHLKETISLCYSVYRRRFLELRNFYLVTDNPLDIEFIMKSISIHIVILDKIMTNLKTTSTLRLEHPSVEYSLQWRLFRTDLKKEM</sequence>
<keyword evidence="2" id="KW-1185">Reference proteome</keyword>
<dbReference type="EMBL" id="JAYRBN010000116">
    <property type="protein sequence ID" value="KAL2722210.1"/>
    <property type="molecule type" value="Genomic_DNA"/>
</dbReference>